<keyword evidence="3" id="KW-1185">Reference proteome</keyword>
<dbReference type="OrthoDB" id="5281682at2759"/>
<feature type="region of interest" description="Disordered" evidence="1">
    <location>
        <begin position="1"/>
        <end position="35"/>
    </location>
</feature>
<comment type="caution">
    <text evidence="2">The sequence shown here is derived from an EMBL/GenBank/DDBJ whole genome shotgun (WGS) entry which is preliminary data.</text>
</comment>
<evidence type="ECO:0000313" key="2">
    <source>
        <dbReference type="EMBL" id="KAF4636498.1"/>
    </source>
</evidence>
<dbReference type="Proteomes" id="UP000566819">
    <property type="component" value="Unassembled WGS sequence"/>
</dbReference>
<accession>A0A8H4RW23</accession>
<organism evidence="2 3">
    <name type="scientific">Cudoniella acicularis</name>
    <dbReference type="NCBI Taxonomy" id="354080"/>
    <lineage>
        <taxon>Eukaryota</taxon>
        <taxon>Fungi</taxon>
        <taxon>Dikarya</taxon>
        <taxon>Ascomycota</taxon>
        <taxon>Pezizomycotina</taxon>
        <taxon>Leotiomycetes</taxon>
        <taxon>Helotiales</taxon>
        <taxon>Tricladiaceae</taxon>
        <taxon>Cudoniella</taxon>
    </lineage>
</organism>
<evidence type="ECO:0000313" key="3">
    <source>
        <dbReference type="Proteomes" id="UP000566819"/>
    </source>
</evidence>
<sequence>MFTDPAQDSRTEEAGPNLYLMTTASTPATPGPSSPTTVMALPIEQIKIDDDEDEIIPPIRPSSTPFPQADMVEGDIQCLQRLNDPDRMEGLNQIPLSSASSTKTLCALPTEIHDCILDHLTGVRASATSRTTTAGRTKVLRSWGTALRHARRREVAELARVSPKWRELVQDRLYRHLKIKGTTDSILQAYEWFCDHPHLQAYVKHIEIWFPVFQQKNMTFDRTLRIPTPNPDRPRGQGAAEFINGVTYKCPTSNSTLEDVFEFVQSTFREACILTLEGGDRKKPPMVKHFRNSQVKGQTLPTISRIRTLVCKGQWNIIRSNEDFQTIAAALPNLNEWHGIYAKPKSKSYISMAATLPHIPLNLTHLNICLENDYRREAVSPTFVRKIGQKEVHFCTELAKAIPTLEHVAFTGRICRCFFDDAAKLSNPRTSRLKSIDLIVKNVCRPAFVWNDGTGITDMQFIVAFEQLVLGAVKSLDKLAALEVLRIRFIDLGKCWKPIIRPRLTKTESQVPALNPYFQLQNNEVTGIWSDSIIETLSYTRPAAQYLEKADTFGEDVGFRDGQIQAPPTFKKRPLSIKVSNYHTLSGGITIT</sequence>
<proteinExistence type="predicted"/>
<protein>
    <submittedName>
        <fullName evidence="2">Uncharacterized protein</fullName>
    </submittedName>
</protein>
<gene>
    <name evidence="2" type="ORF">G7Y89_g1601</name>
</gene>
<reference evidence="2 3" key="1">
    <citation type="submission" date="2020-03" db="EMBL/GenBank/DDBJ databases">
        <title>Draft Genome Sequence of Cudoniella acicularis.</title>
        <authorList>
            <person name="Buettner E."/>
            <person name="Kellner H."/>
        </authorList>
    </citation>
    <scope>NUCLEOTIDE SEQUENCE [LARGE SCALE GENOMIC DNA]</scope>
    <source>
        <strain evidence="2 3">DSM 108380</strain>
    </source>
</reference>
<dbReference type="EMBL" id="JAAMPI010000063">
    <property type="protein sequence ID" value="KAF4636498.1"/>
    <property type="molecule type" value="Genomic_DNA"/>
</dbReference>
<name>A0A8H4RW23_9HELO</name>
<dbReference type="AlphaFoldDB" id="A0A8H4RW23"/>
<evidence type="ECO:0000256" key="1">
    <source>
        <dbReference type="SAM" id="MobiDB-lite"/>
    </source>
</evidence>